<proteinExistence type="predicted"/>
<dbReference type="InterPro" id="IPR039774">
    <property type="entry name" value="Sin3-like"/>
</dbReference>
<keyword evidence="5" id="KW-0804">Transcription</keyword>
<accession>A0A177WDZ5</accession>
<feature type="compositionally biased region" description="Polar residues" evidence="8">
    <location>
        <begin position="81"/>
        <end position="94"/>
    </location>
</feature>
<evidence type="ECO:0000313" key="10">
    <source>
        <dbReference type="EMBL" id="OAJ37894.1"/>
    </source>
</evidence>
<dbReference type="PANTHER" id="PTHR12346:SF0">
    <property type="entry name" value="SIN3A, ISOFORM G"/>
    <property type="match status" value="1"/>
</dbReference>
<dbReference type="GO" id="GO:0000122">
    <property type="term" value="P:negative regulation of transcription by RNA polymerase II"/>
    <property type="evidence" value="ECO:0007669"/>
    <property type="project" value="TreeGrafter"/>
</dbReference>
<dbReference type="GO" id="GO:0010628">
    <property type="term" value="P:positive regulation of gene expression"/>
    <property type="evidence" value="ECO:0007669"/>
    <property type="project" value="UniProtKB-ARBA"/>
</dbReference>
<keyword evidence="2" id="KW-0678">Repressor</keyword>
<dbReference type="Pfam" id="PF16879">
    <property type="entry name" value="Sin3a_C"/>
    <property type="match status" value="1"/>
</dbReference>
<dbReference type="EMBL" id="DS022301">
    <property type="protein sequence ID" value="OAJ37892.1"/>
    <property type="molecule type" value="Genomic_DNA"/>
</dbReference>
<dbReference type="InterPro" id="IPR013194">
    <property type="entry name" value="HDAC_interact_dom"/>
</dbReference>
<feature type="compositionally biased region" description="Polar residues" evidence="8">
    <location>
        <begin position="40"/>
        <end position="71"/>
    </location>
</feature>
<feature type="compositionally biased region" description="Polar residues" evidence="8">
    <location>
        <begin position="429"/>
        <end position="447"/>
    </location>
</feature>
<feature type="region of interest" description="Disordered" evidence="8">
    <location>
        <begin position="1"/>
        <end position="228"/>
    </location>
</feature>
<feature type="compositionally biased region" description="Low complexity" evidence="8">
    <location>
        <begin position="354"/>
        <end position="370"/>
    </location>
</feature>
<evidence type="ECO:0000313" key="11">
    <source>
        <dbReference type="Proteomes" id="UP000077115"/>
    </source>
</evidence>
<reference evidence="10 11" key="1">
    <citation type="submission" date="2006-10" db="EMBL/GenBank/DDBJ databases">
        <title>The Genome Sequence of Batrachochytrium dendrobatidis JEL423.</title>
        <authorList>
            <consortium name="The Broad Institute Genome Sequencing Platform"/>
            <person name="Birren B."/>
            <person name="Lander E."/>
            <person name="Galagan J."/>
            <person name="Cuomo C."/>
            <person name="Devon K."/>
            <person name="Jaffe D."/>
            <person name="Butler J."/>
            <person name="Alvarez P."/>
            <person name="Gnerre S."/>
            <person name="Grabherr M."/>
            <person name="Kleber M."/>
            <person name="Mauceli E."/>
            <person name="Brockman W."/>
            <person name="Young S."/>
            <person name="LaButti K."/>
            <person name="Sykes S."/>
            <person name="DeCaprio D."/>
            <person name="Crawford M."/>
            <person name="Koehrsen M."/>
            <person name="Engels R."/>
            <person name="Montgomery P."/>
            <person name="Pearson M."/>
            <person name="Howarth C."/>
            <person name="Larson L."/>
            <person name="White J."/>
            <person name="O'Leary S."/>
            <person name="Kodira C."/>
            <person name="Zeng Q."/>
            <person name="Yandava C."/>
            <person name="Alvarado L."/>
            <person name="Longcore J."/>
            <person name="James T."/>
        </authorList>
    </citation>
    <scope>NUCLEOTIDE SEQUENCE [LARGE SCALE GENOMIC DNA]</scope>
    <source>
        <strain evidence="10 11">JEL423</strain>
    </source>
</reference>
<evidence type="ECO:0000256" key="2">
    <source>
        <dbReference type="ARBA" id="ARBA00022491"/>
    </source>
</evidence>
<evidence type="ECO:0000256" key="3">
    <source>
        <dbReference type="ARBA" id="ARBA00022737"/>
    </source>
</evidence>
<dbReference type="FunFam" id="1.20.1160.11:FF:000002">
    <property type="entry name" value="Paired amphipathic helix protein SIN3"/>
    <property type="match status" value="1"/>
</dbReference>
<gene>
    <name evidence="10" type="ORF">BDEG_21864</name>
</gene>
<dbReference type="InterPro" id="IPR031693">
    <property type="entry name" value="Sin3_C"/>
</dbReference>
<sequence>MSQIPPPVPGPGGSYPPQSSNNMEYSRGPIQTPKTDRPSHPQSYLLAQSPYPSQMAPTQPPLTLSNVSHASPSLHGPNVRPGTQYTSYPASHSLNDIPHSQPMSGPPSIPSSSGLNSGHSHYESQSGLYSSAPQPHSSIQSHPPTSMHAQMPAGGSLPQQGHHNQIVSGSMPSSGTITPTHMQPHSSTAARPESPSTSQQSHTSAGVAGPPNTAFNFNEPNPSPAGYRPLNVRDALSYLDQVKIQFGDQPEVYNRFLDIMKDFKSQAIDTPGVIERVSSLFRGHPNLIMGFNTFLPPGYRIEPTNNPADPVRVTTPRDHPYVVNQIAPAASAGNDPYHPTNRGDSASRDGVSYGPPGSSIALSSLPSIAPGGPHPSAAYGLPMHNGAPPHMLHSGDSHMSAKHVPSNQGKDGFSNAPISGAVRYGAPHGSTQHLSGSGQPSQYSSASGPPPMQVYGDDNASSFGHDANARSNRGPVEFNHAINYVNKIKNRFSTEPDTYKQFLEILQTYQREGKPIQEVYAQVQILFKEAPDLLDEFKQFLPDNSQPQSQSFQQAQPQNQTHPQTPQQSSQHALSATENGIKSADQSAKKQAKRHSGTNFPMSYAGPPSQLPPPKKKIRTGNGIPSSSAMPLTSIAYRGKVASSGELDFFERCKRVIGNKASYNEFLKLLNLFTQEIIDSKTLVERTEPFLMRSPELFEWFKKFVKYENDEVIYNIPADRPEIDLRSCKRSGHSYRKLPKDIPRPATSGRDELAKEVLNNDWISHPVYVSETGFVVHKKTPYEEAMYKCEEERYEFDLNIESNLRVIAMLEPIAKQLQIMSPEERTKFRLSPGLGGYSVAIYQRAIKKVYDKDRGAEVIDALHQNPAIAVPIVLKRLKQKDEEWKRSQREWNKVWREIDAKNCAKALDHQGIHFKASDRKAMNVKSLVTEIEVLQREQCEKRSNLANRYQFDFAFKRLDIFRHVRRILASYIEPPSPASGPDDDRIREFLDVFVKRFFLIENLVGYDEDSENTPVSGNGFESAMAIDADSHGAYSGHVATPDACIPGSQTFKKTNDGTMMNTDGSIDVDVPMADTEMSMAGESECKLEHNTRKRTSYSFYANTNIYAFFRLYQMLFSRLQKMKELSDELDGLPTRSEMYNFIALELGLQKELGSGYSECDRYSELLKNIQAFSCNAMDAVDFEDRARNMFWTSGYLIFTVDRLISSIVKQMQLIISDPKSMDLISLFYRDHERPSTSSRQEAMYRLSAETLIQEENVYRLEFFIPERVLTVQLLGKNDQLSDDTISSEEKWSLYVDQFVQLSMAEALGFRRNEPFLKRTLPIEVTEDPPLYVETRSGLELKICVNTYKIFFVDNTEDYFRRKRSEMMAENGLTVSITTEKGIQSKRNAKFAAWLDGENGWRRGLTIEQCKNRLAAYQSWRGDKAILDKTANDFPNLTAASNGVNVTEVKSDTYLSTSVPNVVAMPSHTEPTPIKSPLLTAPVQSLTTSQKTVADAPTSINDDFGNVGKTHKDVVDAMEVEGM</sequence>
<feature type="domain" description="Histone deacetylase interacting" evidence="9">
    <location>
        <begin position="727"/>
        <end position="827"/>
    </location>
</feature>
<dbReference type="PROSITE" id="PS51477">
    <property type="entry name" value="PAH"/>
    <property type="match status" value="3"/>
</dbReference>
<evidence type="ECO:0000256" key="1">
    <source>
        <dbReference type="ARBA" id="ARBA00004123"/>
    </source>
</evidence>
<feature type="compositionally biased region" description="Polar residues" evidence="8">
    <location>
        <begin position="157"/>
        <end position="204"/>
    </location>
</feature>
<reference evidence="10 11" key="2">
    <citation type="submission" date="2016-05" db="EMBL/GenBank/DDBJ databases">
        <title>Lineage-specific infection strategies underlie the spectrum of fungal disease in amphibians.</title>
        <authorList>
            <person name="Cuomo C.A."/>
            <person name="Farrer R.A."/>
            <person name="James T."/>
            <person name="Longcore J."/>
            <person name="Birren B."/>
        </authorList>
    </citation>
    <scope>NUCLEOTIDE SEQUENCE [LARGE SCALE GENOMIC DNA]</scope>
    <source>
        <strain evidence="10 11">JEL423</strain>
    </source>
</reference>
<evidence type="ECO:0000256" key="4">
    <source>
        <dbReference type="ARBA" id="ARBA00023015"/>
    </source>
</evidence>
<keyword evidence="3" id="KW-0677">Repeat</keyword>
<dbReference type="GO" id="GO:0003714">
    <property type="term" value="F:transcription corepressor activity"/>
    <property type="evidence" value="ECO:0007669"/>
    <property type="project" value="InterPro"/>
</dbReference>
<protein>
    <recommendedName>
        <fullName evidence="9">Histone deacetylase interacting domain-containing protein</fullName>
    </recommendedName>
</protein>
<dbReference type="SMART" id="SM00761">
    <property type="entry name" value="HDAC_interact"/>
    <property type="match status" value="1"/>
</dbReference>
<dbReference type="PANTHER" id="PTHR12346">
    <property type="entry name" value="SIN3B-RELATED"/>
    <property type="match status" value="1"/>
</dbReference>
<evidence type="ECO:0000256" key="8">
    <source>
        <dbReference type="SAM" id="MobiDB-lite"/>
    </source>
</evidence>
<evidence type="ECO:0000256" key="7">
    <source>
        <dbReference type="PROSITE-ProRule" id="PRU00810"/>
    </source>
</evidence>
<feature type="compositionally biased region" description="Low complexity" evidence="8">
    <location>
        <begin position="130"/>
        <end position="146"/>
    </location>
</feature>
<keyword evidence="4" id="KW-0805">Transcription regulation</keyword>
<feature type="compositionally biased region" description="Low complexity" evidence="8">
    <location>
        <begin position="110"/>
        <end position="119"/>
    </location>
</feature>
<feature type="region of interest" description="Disordered" evidence="8">
    <location>
        <begin position="541"/>
        <end position="626"/>
    </location>
</feature>
<dbReference type="GO" id="GO:0033698">
    <property type="term" value="C:Rpd3L complex"/>
    <property type="evidence" value="ECO:0007669"/>
    <property type="project" value="UniProtKB-ARBA"/>
</dbReference>
<dbReference type="Pfam" id="PF08295">
    <property type="entry name" value="Sin3_corepress"/>
    <property type="match status" value="1"/>
</dbReference>
<dbReference type="FunFam" id="1.20.1160.11:FF:000003">
    <property type="entry name" value="Paired amphipathic helix SIN3-like protein"/>
    <property type="match status" value="1"/>
</dbReference>
<evidence type="ECO:0000256" key="5">
    <source>
        <dbReference type="ARBA" id="ARBA00023163"/>
    </source>
</evidence>
<keyword evidence="6 7" id="KW-0539">Nucleus</keyword>
<feature type="region of interest" description="Disordered" evidence="8">
    <location>
        <begin position="328"/>
        <end position="474"/>
    </location>
</feature>
<dbReference type="VEuPathDB" id="FungiDB:BDEG_21864"/>
<dbReference type="Gene3D" id="1.20.1160.11">
    <property type="entry name" value="Paired amphipathic helix"/>
    <property type="match status" value="3"/>
</dbReference>
<dbReference type="EMBL" id="DS022301">
    <property type="protein sequence ID" value="OAJ37894.1"/>
    <property type="molecule type" value="Genomic_DNA"/>
</dbReference>
<comment type="subcellular location">
    <subcellularLocation>
        <location evidence="1 7">Nucleus</location>
    </subcellularLocation>
</comment>
<organism evidence="10 11">
    <name type="scientific">Batrachochytrium dendrobatidis (strain JEL423)</name>
    <dbReference type="NCBI Taxonomy" id="403673"/>
    <lineage>
        <taxon>Eukaryota</taxon>
        <taxon>Fungi</taxon>
        <taxon>Fungi incertae sedis</taxon>
        <taxon>Chytridiomycota</taxon>
        <taxon>Chytridiomycota incertae sedis</taxon>
        <taxon>Chytridiomycetes</taxon>
        <taxon>Rhizophydiales</taxon>
        <taxon>Rhizophydiales incertae sedis</taxon>
        <taxon>Batrachochytrium</taxon>
    </lineage>
</organism>
<evidence type="ECO:0000256" key="6">
    <source>
        <dbReference type="ARBA" id="ARBA00023242"/>
    </source>
</evidence>
<dbReference type="eggNOG" id="KOG4204">
    <property type="taxonomic scope" value="Eukaryota"/>
</dbReference>
<dbReference type="Proteomes" id="UP000077115">
    <property type="component" value="Unassembled WGS sequence"/>
</dbReference>
<dbReference type="InterPro" id="IPR003822">
    <property type="entry name" value="PAH"/>
</dbReference>
<dbReference type="Pfam" id="PF02671">
    <property type="entry name" value="PAH"/>
    <property type="match status" value="3"/>
</dbReference>
<dbReference type="STRING" id="403673.A0A177WDZ5"/>
<name>A0A177WDZ5_BATDL</name>
<dbReference type="FunFam" id="1.20.1160.11:FF:000001">
    <property type="entry name" value="Paired amphipathic helix protein Sin3"/>
    <property type="match status" value="1"/>
</dbReference>
<dbReference type="SUPFAM" id="SSF47762">
    <property type="entry name" value="PAH2 domain"/>
    <property type="match status" value="3"/>
</dbReference>
<feature type="compositionally biased region" description="Low complexity" evidence="8">
    <location>
        <begin position="544"/>
        <end position="573"/>
    </location>
</feature>
<dbReference type="InterPro" id="IPR036600">
    <property type="entry name" value="PAH_sf"/>
</dbReference>
<feature type="compositionally biased region" description="Pro residues" evidence="8">
    <location>
        <begin position="1"/>
        <end position="10"/>
    </location>
</feature>
<dbReference type="EMBL" id="DS022301">
    <property type="protein sequence ID" value="OAJ37893.1"/>
    <property type="molecule type" value="Genomic_DNA"/>
</dbReference>
<dbReference type="OrthoDB" id="10265969at2759"/>
<evidence type="ECO:0000259" key="9">
    <source>
        <dbReference type="SMART" id="SM00761"/>
    </source>
</evidence>